<evidence type="ECO:0000313" key="2">
    <source>
        <dbReference type="Proteomes" id="UP001589844"/>
    </source>
</evidence>
<gene>
    <name evidence="1" type="ORF">ACFFJH_07995</name>
</gene>
<organism evidence="1 2">
    <name type="scientific">Undibacterium danionis</name>
    <dbReference type="NCBI Taxonomy" id="1812100"/>
    <lineage>
        <taxon>Bacteria</taxon>
        <taxon>Pseudomonadati</taxon>
        <taxon>Pseudomonadota</taxon>
        <taxon>Betaproteobacteria</taxon>
        <taxon>Burkholderiales</taxon>
        <taxon>Oxalobacteraceae</taxon>
        <taxon>Undibacterium</taxon>
    </lineage>
</organism>
<name>A0ABV6ID37_9BURK</name>
<dbReference type="Proteomes" id="UP001589844">
    <property type="component" value="Unassembled WGS sequence"/>
</dbReference>
<evidence type="ECO:0000313" key="1">
    <source>
        <dbReference type="EMBL" id="MFC0349744.1"/>
    </source>
</evidence>
<accession>A0ABV6ID37</accession>
<reference evidence="1 2" key="1">
    <citation type="submission" date="2024-09" db="EMBL/GenBank/DDBJ databases">
        <authorList>
            <person name="Sun Q."/>
            <person name="Mori K."/>
        </authorList>
    </citation>
    <scope>NUCLEOTIDE SEQUENCE [LARGE SCALE GENOMIC DNA]</scope>
    <source>
        <strain evidence="1 2">CCM 8677</strain>
    </source>
</reference>
<dbReference type="EMBL" id="JBHLXJ010000008">
    <property type="protein sequence ID" value="MFC0349744.1"/>
    <property type="molecule type" value="Genomic_DNA"/>
</dbReference>
<proteinExistence type="predicted"/>
<sequence>MKKNGIIINSETITYYKNGKIHREDGPAIEWRNGNKHWCLNGCLHRTDGPAIELVETEQRCTINKWSINGFFHREDGPAVEWGNGYKEWWYYGKKLTEETFDEWKRNWKS</sequence>
<comment type="caution">
    <text evidence="1">The sequence shown here is derived from an EMBL/GenBank/DDBJ whole genome shotgun (WGS) entry which is preliminary data.</text>
</comment>
<keyword evidence="2" id="KW-1185">Reference proteome</keyword>
<evidence type="ECO:0008006" key="3">
    <source>
        <dbReference type="Google" id="ProtNLM"/>
    </source>
</evidence>
<dbReference type="RefSeq" id="WP_390211511.1">
    <property type="nucleotide sequence ID" value="NZ_JBHLXJ010000008.1"/>
</dbReference>
<protein>
    <recommendedName>
        <fullName evidence="3">MORN repeat variant</fullName>
    </recommendedName>
</protein>